<evidence type="ECO:0000256" key="4">
    <source>
        <dbReference type="ARBA" id="ARBA00022475"/>
    </source>
</evidence>
<evidence type="ECO:0000256" key="12">
    <source>
        <dbReference type="SAM" id="Phobius"/>
    </source>
</evidence>
<feature type="transmembrane region" description="Helical" evidence="12">
    <location>
        <begin position="218"/>
        <end position="239"/>
    </location>
</feature>
<keyword evidence="7 12" id="KW-1133">Transmembrane helix</keyword>
<dbReference type="GO" id="GO:0005886">
    <property type="term" value="C:plasma membrane"/>
    <property type="evidence" value="ECO:0007669"/>
    <property type="project" value="UniProtKB-SubCell"/>
</dbReference>
<protein>
    <recommendedName>
        <fullName evidence="10">Putative proline/betaine transporter</fullName>
    </recommendedName>
</protein>
<feature type="transmembrane region" description="Helical" evidence="12">
    <location>
        <begin position="308"/>
        <end position="331"/>
    </location>
</feature>
<feature type="transmembrane region" description="Helical" evidence="12">
    <location>
        <begin position="88"/>
        <end position="109"/>
    </location>
</feature>
<feature type="transmembrane region" description="Helical" evidence="12">
    <location>
        <begin position="400"/>
        <end position="423"/>
    </location>
</feature>
<comment type="caution">
    <text evidence="14">The sequence shown here is derived from an EMBL/GenBank/DDBJ whole genome shotgun (WGS) entry which is preliminary data.</text>
</comment>
<evidence type="ECO:0000256" key="2">
    <source>
        <dbReference type="ARBA" id="ARBA00008240"/>
    </source>
</evidence>
<keyword evidence="3" id="KW-0813">Transport</keyword>
<name>A0A852YCY8_9MICO</name>
<dbReference type="InterPro" id="IPR036259">
    <property type="entry name" value="MFS_trans_sf"/>
</dbReference>
<keyword evidence="5 12" id="KW-0812">Transmembrane</keyword>
<dbReference type="InterPro" id="IPR020846">
    <property type="entry name" value="MFS_dom"/>
</dbReference>
<feature type="transmembrane region" description="Helical" evidence="12">
    <location>
        <begin position="142"/>
        <end position="162"/>
    </location>
</feature>
<comment type="function">
    <text evidence="9">May be a proton symporter involved in the uptake of osmolytes such as proline and glycine betaine.</text>
</comment>
<feature type="transmembrane region" description="Helical" evidence="12">
    <location>
        <begin position="270"/>
        <end position="288"/>
    </location>
</feature>
<evidence type="ECO:0000256" key="10">
    <source>
        <dbReference type="ARBA" id="ARBA00039918"/>
    </source>
</evidence>
<evidence type="ECO:0000256" key="5">
    <source>
        <dbReference type="ARBA" id="ARBA00022692"/>
    </source>
</evidence>
<reference evidence="14 15" key="1">
    <citation type="submission" date="2020-07" db="EMBL/GenBank/DDBJ databases">
        <title>Sequencing the genomes of 1000 actinobacteria strains.</title>
        <authorList>
            <person name="Klenk H.-P."/>
        </authorList>
    </citation>
    <scope>NUCLEOTIDE SEQUENCE [LARGE SCALE GENOMIC DNA]</scope>
    <source>
        <strain evidence="14 15">DSM 23141</strain>
    </source>
</reference>
<dbReference type="PANTHER" id="PTHR43045:SF1">
    <property type="entry name" value="SHIKIMATE TRANSPORTER"/>
    <property type="match status" value="1"/>
</dbReference>
<evidence type="ECO:0000256" key="7">
    <source>
        <dbReference type="ARBA" id="ARBA00022989"/>
    </source>
</evidence>
<comment type="subcellular location">
    <subcellularLocation>
        <location evidence="1">Cell membrane</location>
        <topology evidence="1">Multi-pass membrane protein</topology>
    </subcellularLocation>
</comment>
<dbReference type="RefSeq" id="WP_343046731.1">
    <property type="nucleotide sequence ID" value="NZ_JACBZY010000001.1"/>
</dbReference>
<evidence type="ECO:0000259" key="13">
    <source>
        <dbReference type="PROSITE" id="PS50850"/>
    </source>
</evidence>
<dbReference type="EMBL" id="JACBZY010000001">
    <property type="protein sequence ID" value="NYH00394.1"/>
    <property type="molecule type" value="Genomic_DNA"/>
</dbReference>
<accession>A0A852YCY8</accession>
<evidence type="ECO:0000256" key="3">
    <source>
        <dbReference type="ARBA" id="ARBA00022448"/>
    </source>
</evidence>
<organism evidence="14 15">
    <name type="scientific">Schumannella luteola</name>
    <dbReference type="NCBI Taxonomy" id="472059"/>
    <lineage>
        <taxon>Bacteria</taxon>
        <taxon>Bacillati</taxon>
        <taxon>Actinomycetota</taxon>
        <taxon>Actinomycetes</taxon>
        <taxon>Micrococcales</taxon>
        <taxon>Microbacteriaceae</taxon>
        <taxon>Schumannella</taxon>
    </lineage>
</organism>
<proteinExistence type="inferred from homology"/>
<evidence type="ECO:0000256" key="11">
    <source>
        <dbReference type="SAM" id="MobiDB-lite"/>
    </source>
</evidence>
<evidence type="ECO:0000256" key="1">
    <source>
        <dbReference type="ARBA" id="ARBA00004651"/>
    </source>
</evidence>
<dbReference type="Gene3D" id="1.20.1250.20">
    <property type="entry name" value="MFS general substrate transporter like domains"/>
    <property type="match status" value="2"/>
</dbReference>
<evidence type="ECO:0000256" key="9">
    <source>
        <dbReference type="ARBA" id="ARBA00037295"/>
    </source>
</evidence>
<dbReference type="InterPro" id="IPR005828">
    <property type="entry name" value="MFS_sugar_transport-like"/>
</dbReference>
<keyword evidence="15" id="KW-1185">Reference proteome</keyword>
<dbReference type="Pfam" id="PF07690">
    <property type="entry name" value="MFS_1"/>
    <property type="match status" value="1"/>
</dbReference>
<evidence type="ECO:0000313" key="14">
    <source>
        <dbReference type="EMBL" id="NYH00394.1"/>
    </source>
</evidence>
<dbReference type="PROSITE" id="PS50850">
    <property type="entry name" value="MFS"/>
    <property type="match status" value="1"/>
</dbReference>
<feature type="transmembrane region" description="Helical" evidence="12">
    <location>
        <begin position="118"/>
        <end position="136"/>
    </location>
</feature>
<dbReference type="GO" id="GO:0015293">
    <property type="term" value="F:symporter activity"/>
    <property type="evidence" value="ECO:0007669"/>
    <property type="project" value="UniProtKB-KW"/>
</dbReference>
<sequence>MTDIHGGKVPTAELDQNPSGPSGPTDPAVPTAVTGSPDRRPARRAVWAAFLGSSLESFDFYLFAYFSAFFSASVFFPNDDPFVGRLEAFALFALSYVVRPIGAIIFGWVGDRLGRRQTLLITITLMGVATGAIGLLPGYDTIGVAAPLLLVVIRLLQGLSLGGEWGGGILVAVEHAEPKRRGLYAALPQLGSPVGTGIVATLVIVLSAVMPPEDLAAWGWRIPFLLAFPLLLVSLWLRLRIDETPLFKALVAEDRLERVPVLSAFAKHPLAMIVAIGAALLGIGSYSLMNTYTLSYGVAVLGFKYEELSLATLIGSALQLVTIPLFGVWANRIGSARVVLIGAIGTLIITFPMYFLLQFATFPILVGTMIIGGILPTLAWAGLGGLMADVFGGPIRYSALSIAYAVAATISGFIPLITTAIGAASGNAWWHPGIVLAVLSALTLVSAIFAARWRRPVDSLLEA</sequence>
<feature type="domain" description="Major facilitator superfamily (MFS) profile" evidence="13">
    <location>
        <begin position="45"/>
        <end position="458"/>
    </location>
</feature>
<keyword evidence="8 12" id="KW-0472">Membrane</keyword>
<comment type="similarity">
    <text evidence="2">Belongs to the major facilitator superfamily. Metabolite:H+ Symporter (MHS) family (TC 2.A.1.6) family.</text>
</comment>
<feature type="region of interest" description="Disordered" evidence="11">
    <location>
        <begin position="1"/>
        <end position="38"/>
    </location>
</feature>
<evidence type="ECO:0000313" key="15">
    <source>
        <dbReference type="Proteomes" id="UP000553888"/>
    </source>
</evidence>
<feature type="transmembrane region" description="Helical" evidence="12">
    <location>
        <begin position="429"/>
        <end position="451"/>
    </location>
</feature>
<gene>
    <name evidence="14" type="ORF">BJ979_003019</name>
</gene>
<feature type="transmembrane region" description="Helical" evidence="12">
    <location>
        <begin position="183"/>
        <end position="206"/>
    </location>
</feature>
<dbReference type="AlphaFoldDB" id="A0A852YCY8"/>
<dbReference type="SUPFAM" id="SSF103473">
    <property type="entry name" value="MFS general substrate transporter"/>
    <property type="match status" value="1"/>
</dbReference>
<keyword evidence="4" id="KW-1003">Cell membrane</keyword>
<dbReference type="Proteomes" id="UP000553888">
    <property type="component" value="Unassembled WGS sequence"/>
</dbReference>
<keyword evidence="6" id="KW-0769">Symport</keyword>
<evidence type="ECO:0000256" key="6">
    <source>
        <dbReference type="ARBA" id="ARBA00022847"/>
    </source>
</evidence>
<dbReference type="PANTHER" id="PTHR43045">
    <property type="entry name" value="SHIKIMATE TRANSPORTER"/>
    <property type="match status" value="1"/>
</dbReference>
<dbReference type="InterPro" id="IPR011701">
    <property type="entry name" value="MFS"/>
</dbReference>
<dbReference type="FunFam" id="1.20.1250.20:FF:000001">
    <property type="entry name" value="Dicarboxylate MFS transporter"/>
    <property type="match status" value="1"/>
</dbReference>
<feature type="transmembrane region" description="Helical" evidence="12">
    <location>
        <begin position="363"/>
        <end position="388"/>
    </location>
</feature>
<dbReference type="Pfam" id="PF00083">
    <property type="entry name" value="Sugar_tr"/>
    <property type="match status" value="1"/>
</dbReference>
<feature type="transmembrane region" description="Helical" evidence="12">
    <location>
        <begin position="338"/>
        <end position="357"/>
    </location>
</feature>
<evidence type="ECO:0000256" key="8">
    <source>
        <dbReference type="ARBA" id="ARBA00023136"/>
    </source>
</evidence>